<feature type="transmembrane region" description="Helical" evidence="8">
    <location>
        <begin position="133"/>
        <end position="152"/>
    </location>
</feature>
<comment type="caution">
    <text evidence="8">Lacks conserved residue(s) required for the propagation of feature annotation.</text>
</comment>
<dbReference type="AlphaFoldDB" id="A0A438CQ28"/>
<comment type="similarity">
    <text evidence="2 8">Belongs to the Casparian strip membrane proteins (CASP) family.</text>
</comment>
<feature type="domain" description="Casparian strip membrane protein" evidence="9">
    <location>
        <begin position="89"/>
        <end position="240"/>
    </location>
</feature>
<evidence type="ECO:0000256" key="8">
    <source>
        <dbReference type="RuleBase" id="RU361233"/>
    </source>
</evidence>
<evidence type="ECO:0000313" key="10">
    <source>
        <dbReference type="EMBL" id="RVW25321.1"/>
    </source>
</evidence>
<evidence type="ECO:0000256" key="5">
    <source>
        <dbReference type="ARBA" id="ARBA00022692"/>
    </source>
</evidence>
<evidence type="ECO:0000256" key="1">
    <source>
        <dbReference type="ARBA" id="ARBA00004651"/>
    </source>
</evidence>
<dbReference type="Proteomes" id="UP000288805">
    <property type="component" value="Unassembled WGS sequence"/>
</dbReference>
<dbReference type="InterPro" id="IPR006459">
    <property type="entry name" value="CASP/CASPL"/>
</dbReference>
<gene>
    <name evidence="10" type="primary">VIT_11s0052g01140_0</name>
    <name evidence="10" type="ORF">CK203_112651</name>
</gene>
<evidence type="ECO:0000256" key="4">
    <source>
        <dbReference type="ARBA" id="ARBA00022475"/>
    </source>
</evidence>
<keyword evidence="6 8" id="KW-1133">Transmembrane helix</keyword>
<dbReference type="PANTHER" id="PTHR33573:SF30">
    <property type="entry name" value="CASP-LIKE PROTEIN 2C1-RELATED"/>
    <property type="match status" value="1"/>
</dbReference>
<sequence length="267" mass="28911">MAKPLSSGDATTSPHNCKSRLIYRSLASSHPSSSRGPFLAIDFASLPTHLASSVLTYIYRCMSVLGVGPRTVTPHLRKGMMESSSGISLARAEAFLRLFAILVLVLTACLLGFDTQTKLLFSTIKKTATFRDLGALQVVVYVDSVAAGYNLLQLGRGFISAKLKGKLINVSYVTLPWVCFLLDQAAVYTVFSANTAALQASIIAVTGESSLQWMKVCNRYTRFCIQVGGALLSGYLASLLMVLLSSLSAFSLFRLYSPKQFLLLKPT</sequence>
<keyword evidence="5 8" id="KW-0812">Transmembrane</keyword>
<evidence type="ECO:0000256" key="2">
    <source>
        <dbReference type="ARBA" id="ARBA00007651"/>
    </source>
</evidence>
<dbReference type="InterPro" id="IPR006702">
    <property type="entry name" value="CASP_dom"/>
</dbReference>
<proteinExistence type="inferred from homology"/>
<evidence type="ECO:0000256" key="6">
    <source>
        <dbReference type="ARBA" id="ARBA00022989"/>
    </source>
</evidence>
<comment type="subunit">
    <text evidence="3 8">Homodimer and heterodimers.</text>
</comment>
<comment type="subcellular location">
    <subcellularLocation>
        <location evidence="1 8">Cell membrane</location>
        <topology evidence="1 8">Multi-pass membrane protein</topology>
    </subcellularLocation>
</comment>
<feature type="transmembrane region" description="Helical" evidence="8">
    <location>
        <begin position="94"/>
        <end position="113"/>
    </location>
</feature>
<evidence type="ECO:0000259" key="9">
    <source>
        <dbReference type="Pfam" id="PF04535"/>
    </source>
</evidence>
<dbReference type="EMBL" id="QGNW01002103">
    <property type="protein sequence ID" value="RVW25321.1"/>
    <property type="molecule type" value="Genomic_DNA"/>
</dbReference>
<protein>
    <recommendedName>
        <fullName evidence="8">CASP-like protein</fullName>
    </recommendedName>
</protein>
<dbReference type="Pfam" id="PF04535">
    <property type="entry name" value="CASP_dom"/>
    <property type="match status" value="1"/>
</dbReference>
<organism evidence="10 11">
    <name type="scientific">Vitis vinifera</name>
    <name type="common">Grape</name>
    <dbReference type="NCBI Taxonomy" id="29760"/>
    <lineage>
        <taxon>Eukaryota</taxon>
        <taxon>Viridiplantae</taxon>
        <taxon>Streptophyta</taxon>
        <taxon>Embryophyta</taxon>
        <taxon>Tracheophyta</taxon>
        <taxon>Spermatophyta</taxon>
        <taxon>Magnoliopsida</taxon>
        <taxon>eudicotyledons</taxon>
        <taxon>Gunneridae</taxon>
        <taxon>Pentapetalae</taxon>
        <taxon>rosids</taxon>
        <taxon>Vitales</taxon>
        <taxon>Vitaceae</taxon>
        <taxon>Viteae</taxon>
        <taxon>Vitis</taxon>
    </lineage>
</organism>
<keyword evidence="7 8" id="KW-0472">Membrane</keyword>
<evidence type="ECO:0000256" key="3">
    <source>
        <dbReference type="ARBA" id="ARBA00011489"/>
    </source>
</evidence>
<accession>A0A438CQ28</accession>
<reference evidence="10 11" key="1">
    <citation type="journal article" date="2018" name="PLoS Genet.">
        <title>Population sequencing reveals clonal diversity and ancestral inbreeding in the grapevine cultivar Chardonnay.</title>
        <authorList>
            <person name="Roach M.J."/>
            <person name="Johnson D.L."/>
            <person name="Bohlmann J."/>
            <person name="van Vuuren H.J."/>
            <person name="Jones S.J."/>
            <person name="Pretorius I.S."/>
            <person name="Schmidt S.A."/>
            <person name="Borneman A.R."/>
        </authorList>
    </citation>
    <scope>NUCLEOTIDE SEQUENCE [LARGE SCALE GENOMIC DNA]</scope>
    <source>
        <strain evidence="11">cv. Chardonnay</strain>
        <tissue evidence="10">Leaf</tissue>
    </source>
</reference>
<keyword evidence="4 8" id="KW-1003">Cell membrane</keyword>
<feature type="transmembrane region" description="Helical" evidence="8">
    <location>
        <begin position="172"/>
        <end position="191"/>
    </location>
</feature>
<evidence type="ECO:0000313" key="11">
    <source>
        <dbReference type="Proteomes" id="UP000288805"/>
    </source>
</evidence>
<dbReference type="PANTHER" id="PTHR33573">
    <property type="entry name" value="CASP-LIKE PROTEIN 4A4"/>
    <property type="match status" value="1"/>
</dbReference>
<comment type="caution">
    <text evidence="10">The sequence shown here is derived from an EMBL/GenBank/DDBJ whole genome shotgun (WGS) entry which is preliminary data.</text>
</comment>
<dbReference type="NCBIfam" id="TIGR01569">
    <property type="entry name" value="A_tha_TIGR01569"/>
    <property type="match status" value="1"/>
</dbReference>
<name>A0A438CQ28_VITVI</name>
<evidence type="ECO:0000256" key="7">
    <source>
        <dbReference type="ARBA" id="ARBA00023136"/>
    </source>
</evidence>
<dbReference type="GO" id="GO:0005886">
    <property type="term" value="C:plasma membrane"/>
    <property type="evidence" value="ECO:0007669"/>
    <property type="project" value="UniProtKB-SubCell"/>
</dbReference>